<dbReference type="EMBL" id="JAOQIO010000007">
    <property type="protein sequence ID" value="MCU6791060.1"/>
    <property type="molecule type" value="Genomic_DNA"/>
</dbReference>
<dbReference type="RefSeq" id="WP_262682624.1">
    <property type="nucleotide sequence ID" value="NZ_JAOQIO010000007.1"/>
</dbReference>
<sequence>MEEARISRWQFFLLTLNYTIGTSFFIRPGGIIASTKQDGWIIPLLAGTIALLIVCLWLTLAKANLGLSIVQICIKVLGKPVGGFFALLYIWYFVQTAGWVTRNLGDFMKTLVMPRTPISVFHLMLLLIVCYAAIKGIETIARVSEFLTPFVLIVVVIIYLLTLSEWRTDRLWPMFQTDAWQMIINSTTVIGFPYMESVCLMMLAPYVKNGVKSGLLYGIAMGTILLSGIVFVTIGVLGVTRASHSTYPLYIIVQELKIAEFIDHVESTIVIVWLIWIFLKLCTAYYCAVLGICQLFRVNDRTWIAVPLILLVSGLAISFNDNVVENIEWDKRYIFLYSCFYGIGIPVLLLLMTWFRKSRSKSKEGLL</sequence>
<keyword evidence="5 8" id="KW-0812">Transmembrane</keyword>
<keyword evidence="6 8" id="KW-1133">Transmembrane helix</keyword>
<feature type="transmembrane region" description="Helical" evidence="8">
    <location>
        <begin position="302"/>
        <end position="319"/>
    </location>
</feature>
<proteinExistence type="inferred from homology"/>
<gene>
    <name evidence="9" type="ORF">OB236_02850</name>
</gene>
<keyword evidence="7 8" id="KW-0472">Membrane</keyword>
<dbReference type="PANTHER" id="PTHR34975">
    <property type="entry name" value="SPORE GERMINATION PROTEIN A2"/>
    <property type="match status" value="1"/>
</dbReference>
<feature type="transmembrane region" description="Helical" evidence="8">
    <location>
        <begin position="146"/>
        <end position="163"/>
    </location>
</feature>
<organism evidence="9 10">
    <name type="scientific">Paenibacillus baimaensis</name>
    <dbReference type="NCBI Taxonomy" id="2982185"/>
    <lineage>
        <taxon>Bacteria</taxon>
        <taxon>Bacillati</taxon>
        <taxon>Bacillota</taxon>
        <taxon>Bacilli</taxon>
        <taxon>Bacillales</taxon>
        <taxon>Paenibacillaceae</taxon>
        <taxon>Paenibacillus</taxon>
    </lineage>
</organism>
<evidence type="ECO:0000256" key="4">
    <source>
        <dbReference type="ARBA" id="ARBA00022544"/>
    </source>
</evidence>
<feature type="transmembrane region" description="Helical" evidence="8">
    <location>
        <begin position="40"/>
        <end position="60"/>
    </location>
</feature>
<dbReference type="Proteomes" id="UP001652445">
    <property type="component" value="Unassembled WGS sequence"/>
</dbReference>
<dbReference type="NCBIfam" id="TIGR00912">
    <property type="entry name" value="2A0309"/>
    <property type="match status" value="1"/>
</dbReference>
<feature type="transmembrane region" description="Helical" evidence="8">
    <location>
        <begin position="12"/>
        <end position="34"/>
    </location>
</feature>
<feature type="transmembrane region" description="Helical" evidence="8">
    <location>
        <begin position="270"/>
        <end position="290"/>
    </location>
</feature>
<feature type="transmembrane region" description="Helical" evidence="8">
    <location>
        <begin position="215"/>
        <end position="239"/>
    </location>
</feature>
<feature type="transmembrane region" description="Helical" evidence="8">
    <location>
        <begin position="114"/>
        <end position="134"/>
    </location>
</feature>
<reference evidence="9 10" key="1">
    <citation type="submission" date="2022-09" db="EMBL/GenBank/DDBJ databases">
        <authorList>
            <person name="Han X.L."/>
            <person name="Wang Q."/>
            <person name="Lu T."/>
        </authorList>
    </citation>
    <scope>NUCLEOTIDE SEQUENCE [LARGE SCALE GENOMIC DNA]</scope>
    <source>
        <strain evidence="9 10">WQ 127069</strain>
    </source>
</reference>
<evidence type="ECO:0000256" key="2">
    <source>
        <dbReference type="ARBA" id="ARBA00007998"/>
    </source>
</evidence>
<evidence type="ECO:0000256" key="6">
    <source>
        <dbReference type="ARBA" id="ARBA00022989"/>
    </source>
</evidence>
<evidence type="ECO:0000256" key="5">
    <source>
        <dbReference type="ARBA" id="ARBA00022692"/>
    </source>
</evidence>
<comment type="caution">
    <text evidence="9">The sequence shown here is derived from an EMBL/GenBank/DDBJ whole genome shotgun (WGS) entry which is preliminary data.</text>
</comment>
<feature type="transmembrane region" description="Helical" evidence="8">
    <location>
        <begin position="334"/>
        <end position="355"/>
    </location>
</feature>
<evidence type="ECO:0000313" key="9">
    <source>
        <dbReference type="EMBL" id="MCU6791060.1"/>
    </source>
</evidence>
<comment type="similarity">
    <text evidence="2">Belongs to the amino acid-polyamine-organocation (APC) superfamily. Spore germination protein (SGP) (TC 2.A.3.9) family.</text>
</comment>
<keyword evidence="4" id="KW-0309">Germination</keyword>
<evidence type="ECO:0000256" key="3">
    <source>
        <dbReference type="ARBA" id="ARBA00022448"/>
    </source>
</evidence>
<feature type="transmembrane region" description="Helical" evidence="8">
    <location>
        <begin position="183"/>
        <end position="203"/>
    </location>
</feature>
<dbReference type="PANTHER" id="PTHR34975:SF2">
    <property type="entry name" value="SPORE GERMINATION PROTEIN A2"/>
    <property type="match status" value="1"/>
</dbReference>
<name>A0ABT2U8U5_9BACL</name>
<protein>
    <submittedName>
        <fullName evidence="9">Spore germination protein</fullName>
    </submittedName>
</protein>
<evidence type="ECO:0000256" key="1">
    <source>
        <dbReference type="ARBA" id="ARBA00004141"/>
    </source>
</evidence>
<dbReference type="InterPro" id="IPR004761">
    <property type="entry name" value="Spore_GerAB"/>
</dbReference>
<comment type="subcellular location">
    <subcellularLocation>
        <location evidence="1">Membrane</location>
        <topology evidence="1">Multi-pass membrane protein</topology>
    </subcellularLocation>
</comment>
<accession>A0ABT2U8U5</accession>
<keyword evidence="3" id="KW-0813">Transport</keyword>
<keyword evidence="10" id="KW-1185">Reference proteome</keyword>
<evidence type="ECO:0000256" key="7">
    <source>
        <dbReference type="ARBA" id="ARBA00023136"/>
    </source>
</evidence>
<dbReference type="Gene3D" id="1.20.1740.10">
    <property type="entry name" value="Amino acid/polyamine transporter I"/>
    <property type="match status" value="1"/>
</dbReference>
<evidence type="ECO:0000313" key="10">
    <source>
        <dbReference type="Proteomes" id="UP001652445"/>
    </source>
</evidence>
<evidence type="ECO:0000256" key="8">
    <source>
        <dbReference type="SAM" id="Phobius"/>
    </source>
</evidence>
<dbReference type="Pfam" id="PF03845">
    <property type="entry name" value="Spore_permease"/>
    <property type="match status" value="1"/>
</dbReference>
<feature type="transmembrane region" description="Helical" evidence="8">
    <location>
        <begin position="72"/>
        <end position="94"/>
    </location>
</feature>